<keyword evidence="3" id="KW-1185">Reference proteome</keyword>
<gene>
    <name evidence="2" type="ORF">L2737_00500</name>
</gene>
<protein>
    <recommendedName>
        <fullName evidence="1">Hydrazine synthase alpha subunit middle domain-containing protein</fullName>
    </recommendedName>
</protein>
<dbReference type="Pfam" id="PF07676">
    <property type="entry name" value="PD40"/>
    <property type="match status" value="1"/>
</dbReference>
<feature type="domain" description="Hydrazine synthase alpha subunit middle" evidence="1">
    <location>
        <begin position="572"/>
        <end position="633"/>
    </location>
</feature>
<dbReference type="Pfam" id="PF18582">
    <property type="entry name" value="HZS_alpha"/>
    <property type="match status" value="1"/>
</dbReference>
<dbReference type="InterPro" id="IPR011042">
    <property type="entry name" value="6-blade_b-propeller_TolB-like"/>
</dbReference>
<reference evidence="2 3" key="1">
    <citation type="submission" date="2022-01" db="EMBL/GenBank/DDBJ databases">
        <title>Whole genome-based taxonomy of the Shewanellaceae.</title>
        <authorList>
            <person name="Martin-Rodriguez A.J."/>
        </authorList>
    </citation>
    <scope>NUCLEOTIDE SEQUENCE [LARGE SCALE GENOMIC DNA]</scope>
    <source>
        <strain evidence="2 3">DSM 24955</strain>
    </source>
</reference>
<evidence type="ECO:0000313" key="3">
    <source>
        <dbReference type="Proteomes" id="UP001202134"/>
    </source>
</evidence>
<dbReference type="Gene3D" id="2.120.10.30">
    <property type="entry name" value="TolB, C-terminal domain"/>
    <property type="match status" value="1"/>
</dbReference>
<dbReference type="RefSeq" id="WP_248954412.1">
    <property type="nucleotide sequence ID" value="NZ_JAKIKU010000001.1"/>
</dbReference>
<dbReference type="Proteomes" id="UP001202134">
    <property type="component" value="Unassembled WGS sequence"/>
</dbReference>
<proteinExistence type="predicted"/>
<dbReference type="SUPFAM" id="SSF82171">
    <property type="entry name" value="DPP6 N-terminal domain-like"/>
    <property type="match status" value="1"/>
</dbReference>
<dbReference type="InterPro" id="IPR040698">
    <property type="entry name" value="HZS_alpha_mid"/>
</dbReference>
<evidence type="ECO:0000259" key="1">
    <source>
        <dbReference type="Pfam" id="PF18582"/>
    </source>
</evidence>
<organism evidence="2 3">
    <name type="scientific">Shewanella electrodiphila</name>
    <dbReference type="NCBI Taxonomy" id="934143"/>
    <lineage>
        <taxon>Bacteria</taxon>
        <taxon>Pseudomonadati</taxon>
        <taxon>Pseudomonadota</taxon>
        <taxon>Gammaproteobacteria</taxon>
        <taxon>Alteromonadales</taxon>
        <taxon>Shewanellaceae</taxon>
        <taxon>Shewanella</taxon>
    </lineage>
</organism>
<comment type="caution">
    <text evidence="2">The sequence shown here is derived from an EMBL/GenBank/DDBJ whole genome shotgun (WGS) entry which is preliminary data.</text>
</comment>
<sequence length="920" mass="102161">MKPFFGLKGLGRKTFDNKVLGYKASIYQALMAFLLVSGCNTDTALKDEQPDPVLVEYPVVYIQRDLITQPSDDNPESASFQSRNPSQFNPGAQLFVKRNAFTDSPVTNITAELFADLITEDLDTIQRIDIRDLSVSDDGQQFLVSIRAPEIADADEDEQPSWNIWRYQLSDQSLTRLIDSDTTAEQGDDLMASFLPDGRIIFASTRQRLSRAILLDEGKPQYTALDESRDNETFNIHLMNDDGSGIEQLTFNLSHDFYPLVLQDGQILYSRWDDMGGDHGINLYKMNPDGTDNELMFGWHSHQMILDEQDEHIEFVKPQQLPNGNILMLLSSQDEMNYQKRPVTINIDEYIDNQQATAVSGETDNTTNNAINDLPLSFDFKFNFADALSPSGRLTHLYPLPDNSQRYLLSWDLCRVVVEEQIRACGQLTDEQLLDQTLALADPLYELWLLNDADGTQQLVANSEEGKVITEALGMQPSSQPKAFIADQVIGNELDPQLHEELAAAIHIRSVYDFDGQDSSSNQGGISRLSDPSLTPASELPARFLKIVRGVPMPPDEVRDIANTDFGRSRNQLMREVIGYTPIQPDGSVKIKVPANVPLAISVLDSNGQRIGGRHSQWISLQAGETLQCMGCHTGNSQLPHGRYDAQADSINTGAIGGSAYPNASSNIIPIQGQTMAQADAMVNGIAELSASLRYDDIWTNPAISALNPSMNLSYENLTTPAPNGSECFNNWTPYCRIQINYEEHIQPLWDLPRLAIDEDTLEVLADNTCTVCHSNVDDNSLAQVPAGQLELIAAPSIDQIAHLTSYRELFFNDVEQEEVDGIVIDKLVEVLDADGNVVYQVDADGELILDAEGNPVPVLTTVNVPAIISTNGARASSRFFNTMNDETHQNMLTADELKLLSEWIDIGAQYYNTPFYAQD</sequence>
<evidence type="ECO:0000313" key="2">
    <source>
        <dbReference type="EMBL" id="MCL1043811.1"/>
    </source>
</evidence>
<name>A0ABT0KJQ9_9GAMM</name>
<accession>A0ABT0KJQ9</accession>
<dbReference type="EMBL" id="JAKIKU010000001">
    <property type="protein sequence ID" value="MCL1043811.1"/>
    <property type="molecule type" value="Genomic_DNA"/>
</dbReference>
<dbReference type="InterPro" id="IPR011659">
    <property type="entry name" value="WD40"/>
</dbReference>